<dbReference type="AlphaFoldDB" id="A0A7R9FQC9"/>
<keyword evidence="1" id="KW-0853">WD repeat</keyword>
<dbReference type="GO" id="GO:0000226">
    <property type="term" value="P:microtubule cytoskeleton organization"/>
    <property type="evidence" value="ECO:0007669"/>
    <property type="project" value="TreeGrafter"/>
</dbReference>
<dbReference type="PANTHER" id="PTHR13720">
    <property type="entry name" value="WD-40 REPEAT PROTEIN"/>
    <property type="match status" value="1"/>
</dbReference>
<keyword evidence="4" id="KW-1185">Reference proteome</keyword>
<dbReference type="GO" id="GO:0008017">
    <property type="term" value="F:microtubule binding"/>
    <property type="evidence" value="ECO:0007669"/>
    <property type="project" value="TreeGrafter"/>
</dbReference>
<dbReference type="InterPro" id="IPR015943">
    <property type="entry name" value="WD40/YVTN_repeat-like_dom_sf"/>
</dbReference>
<keyword evidence="2" id="KW-0677">Repeat</keyword>
<dbReference type="Gene3D" id="2.130.10.10">
    <property type="entry name" value="YVTN repeat-like/Quinoprotein amine dehydrogenase"/>
    <property type="match status" value="1"/>
</dbReference>
<dbReference type="InterPro" id="IPR050630">
    <property type="entry name" value="WD_repeat_EMAP"/>
</dbReference>
<organism evidence="3">
    <name type="scientific">Darwinula stevensoni</name>
    <dbReference type="NCBI Taxonomy" id="69355"/>
    <lineage>
        <taxon>Eukaryota</taxon>
        <taxon>Metazoa</taxon>
        <taxon>Ecdysozoa</taxon>
        <taxon>Arthropoda</taxon>
        <taxon>Crustacea</taxon>
        <taxon>Oligostraca</taxon>
        <taxon>Ostracoda</taxon>
        <taxon>Podocopa</taxon>
        <taxon>Podocopida</taxon>
        <taxon>Darwinulocopina</taxon>
        <taxon>Darwinuloidea</taxon>
        <taxon>Darwinulidae</taxon>
        <taxon>Darwinula</taxon>
    </lineage>
</organism>
<dbReference type="OrthoDB" id="6365783at2759"/>
<proteinExistence type="predicted"/>
<dbReference type="InterPro" id="IPR036322">
    <property type="entry name" value="WD40_repeat_dom_sf"/>
</dbReference>
<dbReference type="EMBL" id="LR902720">
    <property type="protein sequence ID" value="CAD7250996.1"/>
    <property type="molecule type" value="Genomic_DNA"/>
</dbReference>
<evidence type="ECO:0000256" key="2">
    <source>
        <dbReference type="ARBA" id="ARBA00022737"/>
    </source>
</evidence>
<evidence type="ECO:0000313" key="4">
    <source>
        <dbReference type="Proteomes" id="UP000677054"/>
    </source>
</evidence>
<accession>A0A7R9FQC9</accession>
<sequence length="85" mass="9297">MWRSISSTGEVIISTCDLSASKKLLLAGGGDGRLFLFRYPSIDPKAKYHMQRAISAYISCARFLQDSLVIAAGGTDAALMQWRLV</sequence>
<dbReference type="EMBL" id="CAJPEV010003203">
    <property type="protein sequence ID" value="CAG0899203.1"/>
    <property type="molecule type" value="Genomic_DNA"/>
</dbReference>
<evidence type="ECO:0000313" key="3">
    <source>
        <dbReference type="EMBL" id="CAD7250996.1"/>
    </source>
</evidence>
<evidence type="ECO:0000256" key="1">
    <source>
        <dbReference type="ARBA" id="ARBA00022574"/>
    </source>
</evidence>
<dbReference type="Proteomes" id="UP000677054">
    <property type="component" value="Unassembled WGS sequence"/>
</dbReference>
<name>A0A7R9FQC9_9CRUS</name>
<dbReference type="GO" id="GO:0072686">
    <property type="term" value="C:mitotic spindle"/>
    <property type="evidence" value="ECO:0007669"/>
    <property type="project" value="TreeGrafter"/>
</dbReference>
<dbReference type="PANTHER" id="PTHR13720:SF55">
    <property type="entry name" value="ECHINODERM MICROTUBULE-ASSOCIATED PROTEIN-LIKE CG42247"/>
    <property type="match status" value="1"/>
</dbReference>
<gene>
    <name evidence="3" type="ORF">DSTB1V02_LOCUS10765</name>
</gene>
<protein>
    <submittedName>
        <fullName evidence="3">Uncharacterized protein</fullName>
    </submittedName>
</protein>
<reference evidence="3" key="1">
    <citation type="submission" date="2020-11" db="EMBL/GenBank/DDBJ databases">
        <authorList>
            <person name="Tran Van P."/>
        </authorList>
    </citation>
    <scope>NUCLEOTIDE SEQUENCE</scope>
</reference>
<dbReference type="SUPFAM" id="SSF50978">
    <property type="entry name" value="WD40 repeat-like"/>
    <property type="match status" value="1"/>
</dbReference>